<dbReference type="InterPro" id="IPR017441">
    <property type="entry name" value="Protein_kinase_ATP_BS"/>
</dbReference>
<dbReference type="InterPro" id="IPR036860">
    <property type="entry name" value="SH2_dom_sf"/>
</dbReference>
<dbReference type="InterPro" id="IPR008271">
    <property type="entry name" value="Ser/Thr_kinase_AS"/>
</dbReference>
<dbReference type="InterPro" id="IPR000980">
    <property type="entry name" value="SH2"/>
</dbReference>
<keyword evidence="2 5" id="KW-0067">ATP-binding</keyword>
<reference evidence="8 9" key="1">
    <citation type="submission" date="2012-10" db="EMBL/GenBank/DDBJ databases">
        <authorList>
            <person name="Zafar N."/>
            <person name="Inman J."/>
            <person name="Hall N."/>
            <person name="Lorenzi H."/>
            <person name="Caler E."/>
        </authorList>
    </citation>
    <scope>NUCLEOTIDE SEQUENCE [LARGE SCALE GENOMIC DNA]</scope>
    <source>
        <strain evidence="8 9">IP1</strain>
    </source>
</reference>
<keyword evidence="8" id="KW-0418">Kinase</keyword>
<evidence type="ECO:0000256" key="4">
    <source>
        <dbReference type="PROSITE-ProRule" id="PRU00191"/>
    </source>
</evidence>
<proteinExistence type="predicted"/>
<dbReference type="Gene3D" id="3.30.505.10">
    <property type="entry name" value="SH2 domain"/>
    <property type="match status" value="1"/>
</dbReference>
<dbReference type="SUPFAM" id="SSF56112">
    <property type="entry name" value="Protein kinase-like (PK-like)"/>
    <property type="match status" value="1"/>
</dbReference>
<dbReference type="InterPro" id="IPR011009">
    <property type="entry name" value="Kinase-like_dom_sf"/>
</dbReference>
<protein>
    <submittedName>
        <fullName evidence="8">Receptor-interacting serine/threonine protein kinase, putative</fullName>
        <ecNumber evidence="8">2.7.12.2</ecNumber>
    </submittedName>
</protein>
<dbReference type="PROSITE" id="PS50001">
    <property type="entry name" value="SH2"/>
    <property type="match status" value="1"/>
</dbReference>
<keyword evidence="9" id="KW-1185">Reference proteome</keyword>
<evidence type="ECO:0000256" key="3">
    <source>
        <dbReference type="ARBA" id="ARBA00025089"/>
    </source>
</evidence>
<evidence type="ECO:0000256" key="2">
    <source>
        <dbReference type="ARBA" id="ARBA00022840"/>
    </source>
</evidence>
<dbReference type="GO" id="GO:0005524">
    <property type="term" value="F:ATP binding"/>
    <property type="evidence" value="ECO:0007669"/>
    <property type="project" value="UniProtKB-UniRule"/>
</dbReference>
<dbReference type="EMBL" id="KB206683">
    <property type="protein sequence ID" value="ELP89046.1"/>
    <property type="molecule type" value="Genomic_DNA"/>
</dbReference>
<dbReference type="Proteomes" id="UP000014680">
    <property type="component" value="Unassembled WGS sequence"/>
</dbReference>
<dbReference type="RefSeq" id="XP_004255817.1">
    <property type="nucleotide sequence ID" value="XM_004255769.1"/>
</dbReference>
<dbReference type="PROSITE" id="PS00107">
    <property type="entry name" value="PROTEIN_KINASE_ATP"/>
    <property type="match status" value="1"/>
</dbReference>
<dbReference type="AlphaFoldDB" id="A0A0A1U7L6"/>
<dbReference type="Gene3D" id="3.30.200.20">
    <property type="entry name" value="Phosphorylase Kinase, domain 1"/>
    <property type="match status" value="1"/>
</dbReference>
<dbReference type="PROSITE" id="PS50011">
    <property type="entry name" value="PROTEIN_KINASE_DOM"/>
    <property type="match status" value="1"/>
</dbReference>
<dbReference type="PANTHER" id="PTHR44329">
    <property type="entry name" value="SERINE/THREONINE-PROTEIN KINASE TNNI3K-RELATED"/>
    <property type="match status" value="1"/>
</dbReference>
<organism evidence="8 9">
    <name type="scientific">Entamoeba invadens IP1</name>
    <dbReference type="NCBI Taxonomy" id="370355"/>
    <lineage>
        <taxon>Eukaryota</taxon>
        <taxon>Amoebozoa</taxon>
        <taxon>Evosea</taxon>
        <taxon>Archamoebae</taxon>
        <taxon>Mastigamoebida</taxon>
        <taxon>Entamoebidae</taxon>
        <taxon>Entamoeba</taxon>
    </lineage>
</organism>
<comment type="function">
    <text evidence="3">Required for proper chemotaxis and phagocytosis; proper spatiotemporal control of F-actin levels in chemotaxing cells. Negative regulator of the PI3K (phosphatidylinositol 3 kinase) pathway. Predominantly phosphorylates serines and threonines and tyrosines at a lower level.</text>
</comment>
<dbReference type="SMART" id="SM00252">
    <property type="entry name" value="SH2"/>
    <property type="match status" value="1"/>
</dbReference>
<dbReference type="GeneID" id="14888041"/>
<evidence type="ECO:0000313" key="8">
    <source>
        <dbReference type="EMBL" id="ELP89046.1"/>
    </source>
</evidence>
<feature type="domain" description="SH2" evidence="6">
    <location>
        <begin position="418"/>
        <end position="499"/>
    </location>
</feature>
<dbReference type="Pfam" id="PF00017">
    <property type="entry name" value="SH2"/>
    <property type="match status" value="1"/>
</dbReference>
<dbReference type="Gene3D" id="1.10.510.10">
    <property type="entry name" value="Transferase(Phosphotransferase) domain 1"/>
    <property type="match status" value="1"/>
</dbReference>
<evidence type="ECO:0000256" key="1">
    <source>
        <dbReference type="ARBA" id="ARBA00022741"/>
    </source>
</evidence>
<dbReference type="KEGG" id="eiv:EIN_164660"/>
<dbReference type="VEuPathDB" id="AmoebaDB:EIN_164660"/>
<dbReference type="EC" id="2.7.12.2" evidence="8"/>
<keyword evidence="8" id="KW-0675">Receptor</keyword>
<dbReference type="GO" id="GO:0004674">
    <property type="term" value="F:protein serine/threonine kinase activity"/>
    <property type="evidence" value="ECO:0007669"/>
    <property type="project" value="UniProtKB-KW"/>
</dbReference>
<dbReference type="Pfam" id="PF00069">
    <property type="entry name" value="Pkinase"/>
    <property type="match status" value="1"/>
</dbReference>
<evidence type="ECO:0000256" key="5">
    <source>
        <dbReference type="PROSITE-ProRule" id="PRU10141"/>
    </source>
</evidence>
<keyword evidence="8" id="KW-0808">Transferase</keyword>
<dbReference type="GO" id="GO:0004708">
    <property type="term" value="F:MAP kinase kinase activity"/>
    <property type="evidence" value="ECO:0007669"/>
    <property type="project" value="UniProtKB-EC"/>
</dbReference>
<evidence type="ECO:0000259" key="7">
    <source>
        <dbReference type="PROSITE" id="PS50011"/>
    </source>
</evidence>
<dbReference type="OMA" id="RDISDCA"/>
<keyword evidence="8" id="KW-0723">Serine/threonine-protein kinase</keyword>
<dbReference type="PROSITE" id="PS00108">
    <property type="entry name" value="PROTEIN_KINASE_ST"/>
    <property type="match status" value="1"/>
</dbReference>
<keyword evidence="4" id="KW-0727">SH2 domain</keyword>
<sequence>MIRIDLNGATPLSVSQTKLQSLYTKTLSVCKNDLVMGKFIGKGCYGSVYKSQLAGLNVAVKVFHQRPRGEKVDKFISEMSLLQSSHHKNVVLFIGLCKEPNRVSIVTEYIPMDLDKLLHHQEDIVGIDFSKFDFSFENKINIAEQCALGIQWVHNRFDIIHKDIKPPNFLVDSDFTVKICDFGFAEVLTDDVRYEGTPMYSSPEIINKTPGLGKATDIYSFGITLWEIFYRAQPFREYLASFKDSITLFANFINKGGRPFMPGEATEDTDPQHYREYYEYEMQSTPLEIENLIKRCWSADPLLRPDINELVKSLSDIKLRMMLGNNSSVEWWKTHVLSQLSSSETSTNSALFLEELNLTFSDTKETPEKQHFSEILSKVGEENQVDLERFSFLLSVFGEFVTKKELFQKMINVFQQQWYFPLVPREVALSFLEGQIDGTFMVRESHSTPTHPLTLSKRENGTTVNSRIKCTLNKDNEITYSITTKGFSITNNNLCAIVEQLISNGVVTVPCRKEINDSIY</sequence>
<dbReference type="PANTHER" id="PTHR44329:SF53">
    <property type="entry name" value="DUAL SPECIFICITY PROTEIN KINASE SHKD"/>
    <property type="match status" value="1"/>
</dbReference>
<name>A0A0A1U7L6_ENTIV</name>
<dbReference type="SUPFAM" id="SSF55550">
    <property type="entry name" value="SH2 domain"/>
    <property type="match status" value="1"/>
</dbReference>
<dbReference type="InterPro" id="IPR000719">
    <property type="entry name" value="Prot_kinase_dom"/>
</dbReference>
<evidence type="ECO:0000259" key="6">
    <source>
        <dbReference type="PROSITE" id="PS50001"/>
    </source>
</evidence>
<keyword evidence="1 5" id="KW-0547">Nucleotide-binding</keyword>
<gene>
    <name evidence="8" type="ORF">EIN_164660</name>
</gene>
<dbReference type="InterPro" id="IPR051681">
    <property type="entry name" value="Ser/Thr_Kinases-Pseudokinases"/>
</dbReference>
<accession>A0A0A1U7L6</accession>
<feature type="binding site" evidence="5">
    <location>
        <position position="61"/>
    </location>
    <ligand>
        <name>ATP</name>
        <dbReference type="ChEBI" id="CHEBI:30616"/>
    </ligand>
</feature>
<dbReference type="SMART" id="SM00220">
    <property type="entry name" value="S_TKc"/>
    <property type="match status" value="1"/>
</dbReference>
<dbReference type="OrthoDB" id="4062651at2759"/>
<feature type="domain" description="Protein kinase" evidence="7">
    <location>
        <begin position="34"/>
        <end position="319"/>
    </location>
</feature>
<evidence type="ECO:0000313" key="9">
    <source>
        <dbReference type="Proteomes" id="UP000014680"/>
    </source>
</evidence>